<gene>
    <name evidence="2" type="ordered locus">Solca_0592</name>
</gene>
<proteinExistence type="predicted"/>
<keyword evidence="3" id="KW-1185">Reference proteome</keyword>
<dbReference type="EMBL" id="CP003349">
    <property type="protein sequence ID" value="AFD05722.1"/>
    <property type="molecule type" value="Genomic_DNA"/>
</dbReference>
<dbReference type="AlphaFoldDB" id="H8KP85"/>
<protein>
    <recommendedName>
        <fullName evidence="1">DinB-like domain-containing protein</fullName>
    </recommendedName>
</protein>
<evidence type="ECO:0000259" key="1">
    <source>
        <dbReference type="Pfam" id="PF12867"/>
    </source>
</evidence>
<organism evidence="2 3">
    <name type="scientific">Solitalea canadensis (strain ATCC 29591 / DSM 3403 / JCM 21819 / LMG 8368 / NBRC 15130 / NCIMB 12057 / USAM 9D)</name>
    <name type="common">Flexibacter canadensis</name>
    <dbReference type="NCBI Taxonomy" id="929556"/>
    <lineage>
        <taxon>Bacteria</taxon>
        <taxon>Pseudomonadati</taxon>
        <taxon>Bacteroidota</taxon>
        <taxon>Sphingobacteriia</taxon>
        <taxon>Sphingobacteriales</taxon>
        <taxon>Sphingobacteriaceae</taxon>
        <taxon>Solitalea</taxon>
    </lineage>
</organism>
<dbReference type="Proteomes" id="UP000007590">
    <property type="component" value="Chromosome"/>
</dbReference>
<dbReference type="STRING" id="929556.Solca_0592"/>
<evidence type="ECO:0000313" key="2">
    <source>
        <dbReference type="EMBL" id="AFD05722.1"/>
    </source>
</evidence>
<dbReference type="HOGENOM" id="CLU_105789_2_0_10"/>
<reference evidence="2" key="1">
    <citation type="submission" date="2012-02" db="EMBL/GenBank/DDBJ databases">
        <title>The complete genome of Solitalea canadensis DSM 3403.</title>
        <authorList>
            <consortium name="US DOE Joint Genome Institute (JGI-PGF)"/>
            <person name="Lucas S."/>
            <person name="Copeland A."/>
            <person name="Lapidus A."/>
            <person name="Glavina del Rio T."/>
            <person name="Dalin E."/>
            <person name="Tice H."/>
            <person name="Bruce D."/>
            <person name="Goodwin L."/>
            <person name="Pitluck S."/>
            <person name="Peters L."/>
            <person name="Ovchinnikova G."/>
            <person name="Lu M."/>
            <person name="Kyrpides N."/>
            <person name="Mavromatis K."/>
            <person name="Ivanova N."/>
            <person name="Brettin T."/>
            <person name="Detter J.C."/>
            <person name="Han C."/>
            <person name="Larimer F."/>
            <person name="Land M."/>
            <person name="Hauser L."/>
            <person name="Markowitz V."/>
            <person name="Cheng J.-F."/>
            <person name="Hugenholtz P."/>
            <person name="Woyke T."/>
            <person name="Wu D."/>
            <person name="Spring S."/>
            <person name="Schroeder M."/>
            <person name="Kopitz M."/>
            <person name="Brambilla E."/>
            <person name="Klenk H.-P."/>
            <person name="Eisen J.A."/>
        </authorList>
    </citation>
    <scope>NUCLEOTIDE SEQUENCE</scope>
    <source>
        <strain evidence="2">DSM 3403</strain>
    </source>
</reference>
<evidence type="ECO:0000313" key="3">
    <source>
        <dbReference type="Proteomes" id="UP000007590"/>
    </source>
</evidence>
<dbReference type="Gene3D" id="1.20.120.450">
    <property type="entry name" value="dinb family like domain"/>
    <property type="match status" value="1"/>
</dbReference>
<feature type="domain" description="DinB-like" evidence="1">
    <location>
        <begin position="35"/>
        <end position="169"/>
    </location>
</feature>
<dbReference type="OrthoDB" id="9793216at2"/>
<dbReference type="eggNOG" id="COG2318">
    <property type="taxonomic scope" value="Bacteria"/>
</dbReference>
<dbReference type="InterPro" id="IPR034660">
    <property type="entry name" value="DinB/YfiT-like"/>
</dbReference>
<dbReference type="SUPFAM" id="SSF109854">
    <property type="entry name" value="DinB/YfiT-like putative metalloenzymes"/>
    <property type="match status" value="1"/>
</dbReference>
<dbReference type="InterPro" id="IPR024775">
    <property type="entry name" value="DinB-like"/>
</dbReference>
<sequence>MNEPWISKPSEGEYPTYAKMYIDLLPDDDQILKHLKTNFQEVKNYISSLPEEKLKFRYAAEKWTIKEILVHIIDDERIYAYRALRIARNDKTSLPGFEQDDYVPYSRANERSLEDIFEEYESVRNASLTLFKSFNQEDVMRLGMANGNQVSVRALIYHMAGHELHHLNSIKERYV</sequence>
<accession>H8KP85</accession>
<name>H8KP85_SOLCM</name>
<dbReference type="KEGG" id="scn:Solca_0592"/>
<dbReference type="RefSeq" id="WP_014678950.1">
    <property type="nucleotide sequence ID" value="NC_017770.1"/>
</dbReference>
<dbReference type="Pfam" id="PF12867">
    <property type="entry name" value="DinB_2"/>
    <property type="match status" value="1"/>
</dbReference>